<dbReference type="GeneID" id="54418398"/>
<dbReference type="Pfam" id="PF00410">
    <property type="entry name" value="Ribosomal_S8"/>
    <property type="match status" value="1"/>
</dbReference>
<dbReference type="Gene3D" id="3.30.1490.10">
    <property type="match status" value="1"/>
</dbReference>
<sequence>MSLVNLAHVCSHLQNASKARLGLTSIPMSKLHLKLCLALQHQGMVSSVDVAGTNPPVSPQWMNPDHDVLGHQTANPTTLQLQPWRAYPDPAAASEPAQFKYEVPENPAQRRIWLGLKYWSNRPVLSQMHLISKPSRRLSMGWKEIGILTRGLRQGYVKGVQTPGELIFVGTDIGIMEARECVERKVGGLLLCRAS</sequence>
<evidence type="ECO:0000313" key="4">
    <source>
        <dbReference type="EMBL" id="KAF1816862.1"/>
    </source>
</evidence>
<dbReference type="PANTHER" id="PTHR11758">
    <property type="entry name" value="40S RIBOSOMAL PROTEIN S15A"/>
    <property type="match status" value="1"/>
</dbReference>
<dbReference type="OrthoDB" id="409928at2759"/>
<dbReference type="RefSeq" id="XP_033538493.1">
    <property type="nucleotide sequence ID" value="XM_033677828.1"/>
</dbReference>
<dbReference type="AlphaFoldDB" id="A0A6G1GFU4"/>
<keyword evidence="2 4" id="KW-0689">Ribosomal protein</keyword>
<reference evidence="6" key="3">
    <citation type="submission" date="2025-04" db="UniProtKB">
        <authorList>
            <consortium name="RefSeq"/>
        </authorList>
    </citation>
    <scope>IDENTIFICATION</scope>
    <source>
        <strain evidence="6">CBS 781.70</strain>
    </source>
</reference>
<evidence type="ECO:0000313" key="6">
    <source>
        <dbReference type="RefSeq" id="XP_033538493.1"/>
    </source>
</evidence>
<keyword evidence="3" id="KW-0687">Ribonucleoprotein</keyword>
<dbReference type="GO" id="GO:1990904">
    <property type="term" value="C:ribonucleoprotein complex"/>
    <property type="evidence" value="ECO:0007669"/>
    <property type="project" value="UniProtKB-KW"/>
</dbReference>
<dbReference type="SUPFAM" id="SSF56047">
    <property type="entry name" value="Ribosomal protein S8"/>
    <property type="match status" value="2"/>
</dbReference>
<dbReference type="EMBL" id="ML975149">
    <property type="protein sequence ID" value="KAF1816862.1"/>
    <property type="molecule type" value="Genomic_DNA"/>
</dbReference>
<dbReference type="InterPro" id="IPR035987">
    <property type="entry name" value="Ribosomal_uS8_sf"/>
</dbReference>
<dbReference type="GO" id="GO:0006412">
    <property type="term" value="P:translation"/>
    <property type="evidence" value="ECO:0007669"/>
    <property type="project" value="InterPro"/>
</dbReference>
<evidence type="ECO:0000256" key="2">
    <source>
        <dbReference type="ARBA" id="ARBA00022980"/>
    </source>
</evidence>
<evidence type="ECO:0000256" key="1">
    <source>
        <dbReference type="ARBA" id="ARBA00006471"/>
    </source>
</evidence>
<comment type="similarity">
    <text evidence="1">Belongs to the universal ribosomal protein uS8 family.</text>
</comment>
<protein>
    <submittedName>
        <fullName evidence="4 6">Mitochondrial 37S ribosomal protein S8</fullName>
    </submittedName>
</protein>
<reference evidence="4 6" key="1">
    <citation type="submission" date="2020-01" db="EMBL/GenBank/DDBJ databases">
        <authorList>
            <consortium name="DOE Joint Genome Institute"/>
            <person name="Haridas S."/>
            <person name="Albert R."/>
            <person name="Binder M."/>
            <person name="Bloem J."/>
            <person name="Labutti K."/>
            <person name="Salamov A."/>
            <person name="Andreopoulos B."/>
            <person name="Baker S.E."/>
            <person name="Barry K."/>
            <person name="Bills G."/>
            <person name="Bluhm B.H."/>
            <person name="Cannon C."/>
            <person name="Castanera R."/>
            <person name="Culley D.E."/>
            <person name="Daum C."/>
            <person name="Ezra D."/>
            <person name="Gonzalez J.B."/>
            <person name="Henrissat B."/>
            <person name="Kuo A."/>
            <person name="Liang C."/>
            <person name="Lipzen A."/>
            <person name="Lutzoni F."/>
            <person name="Magnuson J."/>
            <person name="Mondo S."/>
            <person name="Nolan M."/>
            <person name="Ohm R."/>
            <person name="Pangilinan J."/>
            <person name="Park H.-J."/>
            <person name="Ramirez L."/>
            <person name="Alfaro M."/>
            <person name="Sun H."/>
            <person name="Tritt A."/>
            <person name="Yoshinaga Y."/>
            <person name="Zwiers L.-H."/>
            <person name="Turgeon B.G."/>
            <person name="Goodwin S.B."/>
            <person name="Spatafora J.W."/>
            <person name="Crous P.W."/>
            <person name="Grigoriev I.V."/>
        </authorList>
    </citation>
    <scope>NUCLEOTIDE SEQUENCE</scope>
    <source>
        <strain evidence="4 6">CBS 781.70</strain>
    </source>
</reference>
<dbReference type="FunFam" id="3.30.1490.10:FF:000005">
    <property type="entry name" value="Mitochondrial 40S ribosomal protein S8"/>
    <property type="match status" value="1"/>
</dbReference>
<dbReference type="GO" id="GO:0003735">
    <property type="term" value="F:structural constituent of ribosome"/>
    <property type="evidence" value="ECO:0007669"/>
    <property type="project" value="InterPro"/>
</dbReference>
<keyword evidence="5" id="KW-1185">Reference proteome</keyword>
<organism evidence="4">
    <name type="scientific">Eremomyces bilateralis CBS 781.70</name>
    <dbReference type="NCBI Taxonomy" id="1392243"/>
    <lineage>
        <taxon>Eukaryota</taxon>
        <taxon>Fungi</taxon>
        <taxon>Dikarya</taxon>
        <taxon>Ascomycota</taxon>
        <taxon>Pezizomycotina</taxon>
        <taxon>Dothideomycetes</taxon>
        <taxon>Dothideomycetes incertae sedis</taxon>
        <taxon>Eremomycetales</taxon>
        <taxon>Eremomycetaceae</taxon>
        <taxon>Eremomyces</taxon>
    </lineage>
</organism>
<dbReference type="Proteomes" id="UP000504638">
    <property type="component" value="Unplaced"/>
</dbReference>
<name>A0A6G1GFU4_9PEZI</name>
<gene>
    <name evidence="4 6" type="ORF">P152DRAFT_445041</name>
</gene>
<dbReference type="InterPro" id="IPR000630">
    <property type="entry name" value="Ribosomal_uS8"/>
</dbReference>
<reference evidence="6" key="2">
    <citation type="submission" date="2020-04" db="EMBL/GenBank/DDBJ databases">
        <authorList>
            <consortium name="NCBI Genome Project"/>
        </authorList>
    </citation>
    <scope>NUCLEOTIDE SEQUENCE</scope>
    <source>
        <strain evidence="6">CBS 781.70</strain>
    </source>
</reference>
<proteinExistence type="inferred from homology"/>
<dbReference type="GO" id="GO:0005840">
    <property type="term" value="C:ribosome"/>
    <property type="evidence" value="ECO:0007669"/>
    <property type="project" value="UniProtKB-KW"/>
</dbReference>
<evidence type="ECO:0000313" key="5">
    <source>
        <dbReference type="Proteomes" id="UP000504638"/>
    </source>
</evidence>
<accession>A0A6G1GFU4</accession>
<evidence type="ECO:0000256" key="3">
    <source>
        <dbReference type="ARBA" id="ARBA00023274"/>
    </source>
</evidence>